<dbReference type="GO" id="GO:0016462">
    <property type="term" value="F:pyrophosphatase activity"/>
    <property type="evidence" value="ECO:0007669"/>
    <property type="project" value="TreeGrafter"/>
</dbReference>
<dbReference type="RefSeq" id="WP_085545640.1">
    <property type="nucleotide sequence ID" value="NZ_FXBB01000050.1"/>
</dbReference>
<evidence type="ECO:0000259" key="1">
    <source>
        <dbReference type="Pfam" id="PF02541"/>
    </source>
</evidence>
<proteinExistence type="predicted"/>
<evidence type="ECO:0000313" key="3">
    <source>
        <dbReference type="Proteomes" id="UP000193355"/>
    </source>
</evidence>
<dbReference type="Gene3D" id="3.30.420.150">
    <property type="entry name" value="Exopolyphosphatase. Domain 2"/>
    <property type="match status" value="1"/>
</dbReference>
<dbReference type="Proteomes" id="UP000193355">
    <property type="component" value="Unassembled WGS sequence"/>
</dbReference>
<dbReference type="OrthoDB" id="9807195at2"/>
<dbReference type="CDD" id="cd24054">
    <property type="entry name" value="ASKHA_NBD_AaPPX-GppA_MtPPX2-like"/>
    <property type="match status" value="1"/>
</dbReference>
<accession>A0A1X7L8A9</accession>
<sequence>MSFKTIGLVEIGTNSVKFLISYLDDSGKIVHLVDKNDVTKIGQGIESQGLLDPTGMERTLSSIEGFIDESVDLEVGSIKVVGTMALRKASNSEFFSRSLMERTGLSLQVLSGETEARYSLRAVRETVPDGCSGWLFDAGGGSTEFSCFSGKDMESPFSLNVGALTLSDRFFPDDMVDSRSLEMAMEWVASELKKGGVEARGQGGRLIGTGGNLVSMASVFLGGAPIPSGSSFTIPLNEIERQVALFAKTKVDDRSSIPGVPAARARIILGGACIALSIARLTCSLDLEVSTYGLRHGLMKEMLSSEGNFV</sequence>
<dbReference type="SUPFAM" id="SSF53067">
    <property type="entry name" value="Actin-like ATPase domain"/>
    <property type="match status" value="2"/>
</dbReference>
<dbReference type="EMBL" id="FXBB01000050">
    <property type="protein sequence ID" value="SMG49787.1"/>
    <property type="molecule type" value="Genomic_DNA"/>
</dbReference>
<dbReference type="PANTHER" id="PTHR30005">
    <property type="entry name" value="EXOPOLYPHOSPHATASE"/>
    <property type="match status" value="1"/>
</dbReference>
<dbReference type="Gene3D" id="3.30.420.40">
    <property type="match status" value="1"/>
</dbReference>
<dbReference type="InterPro" id="IPR003695">
    <property type="entry name" value="Ppx_GppA_N"/>
</dbReference>
<dbReference type="InterPro" id="IPR043129">
    <property type="entry name" value="ATPase_NBD"/>
</dbReference>
<organism evidence="2 3">
    <name type="scientific">Dethiosulfovibrio salsuginis</name>
    <dbReference type="NCBI Taxonomy" id="561720"/>
    <lineage>
        <taxon>Bacteria</taxon>
        <taxon>Thermotogati</taxon>
        <taxon>Synergistota</taxon>
        <taxon>Synergistia</taxon>
        <taxon>Synergistales</taxon>
        <taxon>Dethiosulfovibrionaceae</taxon>
        <taxon>Dethiosulfovibrio</taxon>
    </lineage>
</organism>
<protein>
    <submittedName>
        <fullName evidence="2">Exopolyphosphatase / guanosine-5'-triphosphate,3'-diphosphate pyrophosphatase</fullName>
    </submittedName>
</protein>
<reference evidence="3" key="1">
    <citation type="submission" date="2017-04" db="EMBL/GenBank/DDBJ databases">
        <authorList>
            <person name="Varghese N."/>
            <person name="Submissions S."/>
        </authorList>
    </citation>
    <scope>NUCLEOTIDE SEQUENCE [LARGE SCALE GENOMIC DNA]</scope>
    <source>
        <strain evidence="3">USBA 82</strain>
    </source>
</reference>
<dbReference type="Pfam" id="PF02541">
    <property type="entry name" value="Ppx-GppA"/>
    <property type="match status" value="1"/>
</dbReference>
<dbReference type="STRING" id="561720.SAMN06275492_1507"/>
<gene>
    <name evidence="2" type="ORF">SAMN06275492_1507</name>
</gene>
<evidence type="ECO:0000313" key="2">
    <source>
        <dbReference type="EMBL" id="SMG49787.1"/>
    </source>
</evidence>
<name>A0A1X7L8A9_9BACT</name>
<dbReference type="InterPro" id="IPR050273">
    <property type="entry name" value="GppA/Ppx_hydrolase"/>
</dbReference>
<keyword evidence="3" id="KW-1185">Reference proteome</keyword>
<dbReference type="AlphaFoldDB" id="A0A1X7L8A9"/>
<dbReference type="PANTHER" id="PTHR30005:SF0">
    <property type="entry name" value="RETROGRADE REGULATION PROTEIN 2"/>
    <property type="match status" value="1"/>
</dbReference>
<feature type="domain" description="Ppx/GppA phosphatase N-terminal" evidence="1">
    <location>
        <begin position="26"/>
        <end position="305"/>
    </location>
</feature>